<evidence type="ECO:0000256" key="3">
    <source>
        <dbReference type="SAM" id="MobiDB-lite"/>
    </source>
</evidence>
<dbReference type="GO" id="GO:0005829">
    <property type="term" value="C:cytosol"/>
    <property type="evidence" value="ECO:0007669"/>
    <property type="project" value="TreeGrafter"/>
</dbReference>
<reference evidence="5" key="1">
    <citation type="submission" date="2023-08" db="EMBL/GenBank/DDBJ databases">
        <authorList>
            <person name="Audoor S."/>
            <person name="Bilcke G."/>
        </authorList>
    </citation>
    <scope>NUCLEOTIDE SEQUENCE</scope>
</reference>
<dbReference type="SMART" id="SM00726">
    <property type="entry name" value="UIM"/>
    <property type="match status" value="2"/>
</dbReference>
<dbReference type="GO" id="GO:0031593">
    <property type="term" value="F:polyubiquitin modification-dependent protein binding"/>
    <property type="evidence" value="ECO:0007669"/>
    <property type="project" value="TreeGrafter"/>
</dbReference>
<feature type="compositionally biased region" description="Basic and acidic residues" evidence="3">
    <location>
        <begin position="311"/>
        <end position="321"/>
    </location>
</feature>
<comment type="similarity">
    <text evidence="1">Belongs to the proteasome subunit S5A family.</text>
</comment>
<dbReference type="InterPro" id="IPR036465">
    <property type="entry name" value="vWFA_dom_sf"/>
</dbReference>
<feature type="region of interest" description="Disordered" evidence="3">
    <location>
        <begin position="478"/>
        <end position="503"/>
    </location>
</feature>
<dbReference type="PROSITE" id="PS50330">
    <property type="entry name" value="UIM"/>
    <property type="match status" value="2"/>
</dbReference>
<name>A0AAD2FE35_9STRA</name>
<dbReference type="PANTHER" id="PTHR10223:SF0">
    <property type="entry name" value="26S PROTEASOME NON-ATPASE REGULATORY SUBUNIT 4"/>
    <property type="match status" value="1"/>
</dbReference>
<dbReference type="GO" id="GO:0005634">
    <property type="term" value="C:nucleus"/>
    <property type="evidence" value="ECO:0007669"/>
    <property type="project" value="TreeGrafter"/>
</dbReference>
<evidence type="ECO:0000259" key="4">
    <source>
        <dbReference type="PROSITE" id="PS50234"/>
    </source>
</evidence>
<dbReference type="EMBL" id="CAKOGP040000369">
    <property type="protein sequence ID" value="CAJ1934713.1"/>
    <property type="molecule type" value="Genomic_DNA"/>
</dbReference>
<evidence type="ECO:0000256" key="2">
    <source>
        <dbReference type="ARBA" id="ARBA00022942"/>
    </source>
</evidence>
<keyword evidence="6" id="KW-1185">Reference proteome</keyword>
<feature type="compositionally biased region" description="Basic and acidic residues" evidence="3">
    <location>
        <begin position="682"/>
        <end position="703"/>
    </location>
</feature>
<evidence type="ECO:0000313" key="5">
    <source>
        <dbReference type="EMBL" id="CAJ1934713.1"/>
    </source>
</evidence>
<dbReference type="Gene3D" id="1.10.287.3990">
    <property type="match status" value="1"/>
</dbReference>
<dbReference type="Proteomes" id="UP001295423">
    <property type="component" value="Unassembled WGS sequence"/>
</dbReference>
<feature type="region of interest" description="Disordered" evidence="3">
    <location>
        <begin position="668"/>
        <end position="756"/>
    </location>
</feature>
<dbReference type="PROSITE" id="PS50234">
    <property type="entry name" value="VWFA"/>
    <property type="match status" value="1"/>
</dbReference>
<dbReference type="InterPro" id="IPR027040">
    <property type="entry name" value="PSMD4"/>
</dbReference>
<dbReference type="InterPro" id="IPR002035">
    <property type="entry name" value="VWF_A"/>
</dbReference>
<dbReference type="PANTHER" id="PTHR10223">
    <property type="entry name" value="26S PROTEASOME NON-ATPASE REGULATORY SUBUNIT 4"/>
    <property type="match status" value="1"/>
</dbReference>
<organism evidence="5 6">
    <name type="scientific">Cylindrotheca closterium</name>
    <dbReference type="NCBI Taxonomy" id="2856"/>
    <lineage>
        <taxon>Eukaryota</taxon>
        <taxon>Sar</taxon>
        <taxon>Stramenopiles</taxon>
        <taxon>Ochrophyta</taxon>
        <taxon>Bacillariophyta</taxon>
        <taxon>Bacillariophyceae</taxon>
        <taxon>Bacillariophycidae</taxon>
        <taxon>Bacillariales</taxon>
        <taxon>Bacillariaceae</taxon>
        <taxon>Cylindrotheca</taxon>
    </lineage>
</organism>
<accession>A0AAD2FE35</accession>
<feature type="compositionally biased region" description="Low complexity" evidence="3">
    <location>
        <begin position="219"/>
        <end position="229"/>
    </location>
</feature>
<gene>
    <name evidence="5" type="ORF">CYCCA115_LOCUS4052</name>
</gene>
<protein>
    <recommendedName>
        <fullName evidence="4">VWFA domain-containing protein</fullName>
    </recommendedName>
</protein>
<evidence type="ECO:0000256" key="1">
    <source>
        <dbReference type="ARBA" id="ARBA00005574"/>
    </source>
</evidence>
<comment type="caution">
    <text evidence="5">The sequence shown here is derived from an EMBL/GenBank/DDBJ whole genome shotgun (WGS) entry which is preliminary data.</text>
</comment>
<feature type="compositionally biased region" description="Basic and acidic residues" evidence="3">
    <location>
        <begin position="284"/>
        <end position="293"/>
    </location>
</feature>
<feature type="region of interest" description="Disordered" evidence="3">
    <location>
        <begin position="219"/>
        <end position="259"/>
    </location>
</feature>
<dbReference type="InterPro" id="IPR003903">
    <property type="entry name" value="UIM_dom"/>
</dbReference>
<dbReference type="FunFam" id="3.40.50.410:FF:000005">
    <property type="entry name" value="26S proteasome non-ATPase regulatory subunit 4"/>
    <property type="match status" value="1"/>
</dbReference>
<feature type="compositionally biased region" description="Pro residues" evidence="3">
    <location>
        <begin position="485"/>
        <end position="496"/>
    </location>
</feature>
<sequence>MPESCIVILDPSEYMRNGDYIPTRYEAQQDAARWLIADITTSSPENTVGVMAGTSVLVSTTNNIGQLFEAVKSSRRKYTGEFEIENSLQVAFMALKHRRNKVGSQRIILFVGSPIMDHKSFPKLSKSLRKNNVSLQIVTLGDEPNQDKLELLIQNNSEDSRMINIPKGTVPSEFLSATSTFGTTNGFAGETSGGGMIDTFDPSMDPELAMALQISLQEEQTRQAQLQQNEEQREATTVEEDSVETSDVAAAPALSQIEADDDYKDEMAMMQQALAMSLQEEEDGRLQTEKEADPSSSSSVEMDNEPVIETKTTDEDSKVEPELVTIQDRAANSFKNDDSSRLGSSPENAISLVDIEESLSDSDDGKQFPSAVAATAAATAATMSSNKPLPPSMIINVEDEQDVQNDVWEDEPKRSFGEEDSATNEVWENEPRVSVVASSIDHYEAEAMLLASPPKSGGDEPKSYDDETKMALMMPATVPRDDNELPPPPSMPPPDVPQTTSSQESNWNQINQALDVYYTASSETNGRLEQHPVLGSNDETATHYRSSSLQSVGSSTLPVIRSCWSNLDQAFDEYNTAINEISTFLPAGGNSMTMPSSVPPAHFASMQRQGEEERQDNVPREEYQKLAAELDEAKKAMAIMHGIVNEKDEMIVALREIMGMMQQERRNLRNEAAPNDGNSETESEREMTDSLIQEIRKKNRNLEGLRMSLANYKTPSTTGEAPAPVSQSLTEKRRKKRELENLRASLSSQKRPTPQN</sequence>
<dbReference type="AlphaFoldDB" id="A0AAD2FE35"/>
<dbReference type="Pfam" id="PF13519">
    <property type="entry name" value="VWA_2"/>
    <property type="match status" value="1"/>
</dbReference>
<proteinExistence type="inferred from homology"/>
<feature type="region of interest" description="Disordered" evidence="3">
    <location>
        <begin position="280"/>
        <end position="349"/>
    </location>
</feature>
<feature type="compositionally biased region" description="Polar residues" evidence="3">
    <location>
        <begin position="744"/>
        <end position="756"/>
    </location>
</feature>
<feature type="domain" description="VWFA" evidence="4">
    <location>
        <begin position="4"/>
        <end position="178"/>
    </location>
</feature>
<dbReference type="GO" id="GO:0008540">
    <property type="term" value="C:proteasome regulatory particle, base subcomplex"/>
    <property type="evidence" value="ECO:0007669"/>
    <property type="project" value="TreeGrafter"/>
</dbReference>
<dbReference type="SUPFAM" id="SSF53300">
    <property type="entry name" value="vWA-like"/>
    <property type="match status" value="1"/>
</dbReference>
<keyword evidence="2" id="KW-0647">Proteasome</keyword>
<dbReference type="GO" id="GO:0043161">
    <property type="term" value="P:proteasome-mediated ubiquitin-dependent protein catabolic process"/>
    <property type="evidence" value="ECO:0007669"/>
    <property type="project" value="TreeGrafter"/>
</dbReference>
<evidence type="ECO:0000313" key="6">
    <source>
        <dbReference type="Proteomes" id="UP001295423"/>
    </source>
</evidence>
<dbReference type="Gene3D" id="3.40.50.410">
    <property type="entry name" value="von Willebrand factor, type A domain"/>
    <property type="match status" value="1"/>
</dbReference>